<sequence length="338" mass="36662">MDRISALLFLFTCLLNFHPGAWGIGINYGLLGDDLPPPSDTISRLKQRSVRKIRLFEPAQDVLTALHDSGISVIVGTRNEDLRPLASDPAAATAWVANNILPIPPPFISHPSQPAMKYSQYIPDAMKNLDDALRAASVSATVTTAVSMQVLSNSFPPSRGQFSAEAATLMTQITKFLASKNFPLLVNVYPYFARIGDPLSVELNYALLQDGATTVPDCPLTYTNLFDAMVDAFHAALESVGGSNVEVVVSETGWPSDGGRDASVENAQTYNNNLIRLVSSGEGTPRRPGKDIDTYIFAMFNENLKPEALSGIGAVLPQSHRGLSRQLLIRQVFVADHY</sequence>
<dbReference type="InterPro" id="IPR017853">
    <property type="entry name" value="GH"/>
</dbReference>
<evidence type="ECO:0000256" key="3">
    <source>
        <dbReference type="ARBA" id="ARBA00023295"/>
    </source>
</evidence>
<reference evidence="7" key="1">
    <citation type="submission" date="2020-06" db="EMBL/GenBank/DDBJ databases">
        <authorList>
            <person name="Li T."/>
            <person name="Hu X."/>
            <person name="Zhang T."/>
            <person name="Song X."/>
            <person name="Zhang H."/>
            <person name="Dai N."/>
            <person name="Sheng W."/>
            <person name="Hou X."/>
            <person name="Wei L."/>
        </authorList>
    </citation>
    <scope>NUCLEOTIDE SEQUENCE</scope>
    <source>
        <strain evidence="7">G01</strain>
        <tissue evidence="7">Leaf</tissue>
    </source>
</reference>
<organism evidence="7">
    <name type="scientific">Sesamum angustifolium</name>
    <dbReference type="NCBI Taxonomy" id="2727405"/>
    <lineage>
        <taxon>Eukaryota</taxon>
        <taxon>Viridiplantae</taxon>
        <taxon>Streptophyta</taxon>
        <taxon>Embryophyta</taxon>
        <taxon>Tracheophyta</taxon>
        <taxon>Spermatophyta</taxon>
        <taxon>Magnoliopsida</taxon>
        <taxon>eudicotyledons</taxon>
        <taxon>Gunneridae</taxon>
        <taxon>Pentapetalae</taxon>
        <taxon>asterids</taxon>
        <taxon>lamiids</taxon>
        <taxon>Lamiales</taxon>
        <taxon>Pedaliaceae</taxon>
        <taxon>Sesamum</taxon>
    </lineage>
</organism>
<gene>
    <name evidence="7" type="ORF">Sangu_0744900</name>
</gene>
<comment type="caution">
    <text evidence="7">The sequence shown here is derived from an EMBL/GenBank/DDBJ whole genome shotgun (WGS) entry which is preliminary data.</text>
</comment>
<evidence type="ECO:0000256" key="1">
    <source>
        <dbReference type="ARBA" id="ARBA00008773"/>
    </source>
</evidence>
<comment type="similarity">
    <text evidence="1 4">Belongs to the glycosyl hydrolase 17 family.</text>
</comment>
<dbReference type="AlphaFoldDB" id="A0AAW2PS35"/>
<dbReference type="Pfam" id="PF00332">
    <property type="entry name" value="Glyco_hydro_17"/>
    <property type="match status" value="1"/>
</dbReference>
<dbReference type="EMBL" id="JACGWK010000004">
    <property type="protein sequence ID" value="KAL0358955.1"/>
    <property type="molecule type" value="Genomic_DNA"/>
</dbReference>
<protein>
    <submittedName>
        <fullName evidence="7">Glucan endo-1,3-beta-glucosidase GVI</fullName>
    </submittedName>
</protein>
<evidence type="ECO:0000256" key="4">
    <source>
        <dbReference type="RuleBase" id="RU004335"/>
    </source>
</evidence>
<dbReference type="Gene3D" id="3.20.20.80">
    <property type="entry name" value="Glycosidases"/>
    <property type="match status" value="1"/>
</dbReference>
<keyword evidence="2 5" id="KW-0378">Hydrolase</keyword>
<reference evidence="7" key="2">
    <citation type="journal article" date="2024" name="Plant">
        <title>Genomic evolution and insights into agronomic trait innovations of Sesamum species.</title>
        <authorList>
            <person name="Miao H."/>
            <person name="Wang L."/>
            <person name="Qu L."/>
            <person name="Liu H."/>
            <person name="Sun Y."/>
            <person name="Le M."/>
            <person name="Wang Q."/>
            <person name="Wei S."/>
            <person name="Zheng Y."/>
            <person name="Lin W."/>
            <person name="Duan Y."/>
            <person name="Cao H."/>
            <person name="Xiong S."/>
            <person name="Wang X."/>
            <person name="Wei L."/>
            <person name="Li C."/>
            <person name="Ma Q."/>
            <person name="Ju M."/>
            <person name="Zhao R."/>
            <person name="Li G."/>
            <person name="Mu C."/>
            <person name="Tian Q."/>
            <person name="Mei H."/>
            <person name="Zhang T."/>
            <person name="Gao T."/>
            <person name="Zhang H."/>
        </authorList>
    </citation>
    <scope>NUCLEOTIDE SEQUENCE</scope>
    <source>
        <strain evidence="7">G01</strain>
    </source>
</reference>
<evidence type="ECO:0000256" key="5">
    <source>
        <dbReference type="RuleBase" id="RU004336"/>
    </source>
</evidence>
<feature type="signal peptide" evidence="6">
    <location>
        <begin position="1"/>
        <end position="23"/>
    </location>
</feature>
<proteinExistence type="inferred from homology"/>
<feature type="chain" id="PRO_5043441807" evidence="6">
    <location>
        <begin position="24"/>
        <end position="338"/>
    </location>
</feature>
<dbReference type="InterPro" id="IPR000490">
    <property type="entry name" value="Glyco_hydro_17"/>
</dbReference>
<evidence type="ECO:0000256" key="2">
    <source>
        <dbReference type="ARBA" id="ARBA00022801"/>
    </source>
</evidence>
<evidence type="ECO:0000256" key="6">
    <source>
        <dbReference type="SAM" id="SignalP"/>
    </source>
</evidence>
<dbReference type="InterPro" id="IPR044965">
    <property type="entry name" value="Glyco_hydro_17_plant"/>
</dbReference>
<dbReference type="SUPFAM" id="SSF51445">
    <property type="entry name" value="(Trans)glycosidases"/>
    <property type="match status" value="1"/>
</dbReference>
<accession>A0AAW2PS35</accession>
<dbReference type="PANTHER" id="PTHR32227">
    <property type="entry name" value="GLUCAN ENDO-1,3-BETA-GLUCOSIDASE BG1-RELATED-RELATED"/>
    <property type="match status" value="1"/>
</dbReference>
<dbReference type="FunFam" id="3.20.20.80:FF:000010">
    <property type="entry name" value="glucan endo-1,3-beta-glucosidase, basic"/>
    <property type="match status" value="1"/>
</dbReference>
<dbReference type="GO" id="GO:0005975">
    <property type="term" value="P:carbohydrate metabolic process"/>
    <property type="evidence" value="ECO:0007669"/>
    <property type="project" value="InterPro"/>
</dbReference>
<name>A0AAW2PS35_9LAMI</name>
<dbReference type="PROSITE" id="PS00587">
    <property type="entry name" value="GLYCOSYL_HYDROL_F17"/>
    <property type="match status" value="1"/>
</dbReference>
<keyword evidence="6" id="KW-0732">Signal</keyword>
<keyword evidence="3 5" id="KW-0326">Glycosidase</keyword>
<evidence type="ECO:0000313" key="7">
    <source>
        <dbReference type="EMBL" id="KAL0358955.1"/>
    </source>
</evidence>
<dbReference type="GO" id="GO:0004553">
    <property type="term" value="F:hydrolase activity, hydrolyzing O-glycosyl compounds"/>
    <property type="evidence" value="ECO:0007669"/>
    <property type="project" value="InterPro"/>
</dbReference>